<evidence type="ECO:0000256" key="9">
    <source>
        <dbReference type="ARBA" id="ARBA00023134"/>
    </source>
</evidence>
<evidence type="ECO:0000313" key="21">
    <source>
        <dbReference type="Proteomes" id="UP000694941"/>
    </source>
</evidence>
<evidence type="ECO:0000256" key="4">
    <source>
        <dbReference type="ARBA" id="ARBA00022475"/>
    </source>
</evidence>
<dbReference type="InterPro" id="IPR001054">
    <property type="entry name" value="A/G_cyclase"/>
</dbReference>
<dbReference type="InterPro" id="IPR001245">
    <property type="entry name" value="Ser-Thr/Tyr_kinase_cat_dom"/>
</dbReference>
<keyword evidence="21" id="KW-1185">Reference proteome</keyword>
<dbReference type="Gene3D" id="3.30.70.1230">
    <property type="entry name" value="Nucleotide cyclase"/>
    <property type="match status" value="1"/>
</dbReference>
<evidence type="ECO:0000256" key="8">
    <source>
        <dbReference type="ARBA" id="ARBA00022989"/>
    </source>
</evidence>
<dbReference type="RefSeq" id="XP_013794367.1">
    <property type="nucleotide sequence ID" value="XM_013938913.2"/>
</dbReference>
<dbReference type="InterPro" id="IPR001828">
    <property type="entry name" value="ANF_lig-bd_rcpt"/>
</dbReference>
<comment type="catalytic activity">
    <reaction evidence="1 16">
        <text>GTP = 3',5'-cyclic GMP + diphosphate</text>
        <dbReference type="Rhea" id="RHEA:13665"/>
        <dbReference type="ChEBI" id="CHEBI:33019"/>
        <dbReference type="ChEBI" id="CHEBI:37565"/>
        <dbReference type="ChEBI" id="CHEBI:57746"/>
        <dbReference type="EC" id="4.6.1.2"/>
    </reaction>
</comment>
<evidence type="ECO:0000256" key="17">
    <source>
        <dbReference type="SAM" id="Phobius"/>
    </source>
</evidence>
<dbReference type="Pfam" id="PF07714">
    <property type="entry name" value="PK_Tyr_Ser-Thr"/>
    <property type="match status" value="1"/>
</dbReference>
<evidence type="ECO:0000313" key="22">
    <source>
        <dbReference type="RefSeq" id="XP_013794367.1"/>
    </source>
</evidence>
<evidence type="ECO:0000256" key="18">
    <source>
        <dbReference type="SAM" id="SignalP"/>
    </source>
</evidence>
<proteinExistence type="inferred from homology"/>
<dbReference type="SUPFAM" id="SSF56112">
    <property type="entry name" value="Protein kinase-like (PK-like)"/>
    <property type="match status" value="1"/>
</dbReference>
<dbReference type="Pfam" id="PF00211">
    <property type="entry name" value="Guanylate_cyc"/>
    <property type="match status" value="1"/>
</dbReference>
<keyword evidence="10 17" id="KW-0472">Membrane</keyword>
<dbReference type="GeneID" id="106478372"/>
<evidence type="ECO:0000256" key="14">
    <source>
        <dbReference type="ARBA" id="ARBA00023293"/>
    </source>
</evidence>
<feature type="chain" id="PRO_5047393566" description="Guanylate cyclase" evidence="18">
    <location>
        <begin position="21"/>
        <end position="1081"/>
    </location>
</feature>
<evidence type="ECO:0000256" key="16">
    <source>
        <dbReference type="RuleBase" id="RU003431"/>
    </source>
</evidence>
<evidence type="ECO:0000256" key="12">
    <source>
        <dbReference type="ARBA" id="ARBA00023180"/>
    </source>
</evidence>
<keyword evidence="14 16" id="KW-0141">cGMP biosynthesis</keyword>
<evidence type="ECO:0000256" key="7">
    <source>
        <dbReference type="ARBA" id="ARBA00022741"/>
    </source>
</evidence>
<feature type="domain" description="Protein kinase" evidence="19">
    <location>
        <begin position="533"/>
        <end position="822"/>
    </location>
</feature>
<evidence type="ECO:0000256" key="15">
    <source>
        <dbReference type="RuleBase" id="RU000405"/>
    </source>
</evidence>
<dbReference type="InterPro" id="IPR001170">
    <property type="entry name" value="ANPR/GUC"/>
</dbReference>
<evidence type="ECO:0000259" key="20">
    <source>
        <dbReference type="PROSITE" id="PS50125"/>
    </source>
</evidence>
<protein>
    <recommendedName>
        <fullName evidence="3 16">Guanylate cyclase</fullName>
        <ecNumber evidence="3 16">4.6.1.2</ecNumber>
    </recommendedName>
</protein>
<dbReference type="Proteomes" id="UP000694941">
    <property type="component" value="Unplaced"/>
</dbReference>
<keyword evidence="7" id="KW-0547">Nucleotide-binding</keyword>
<dbReference type="PRINTS" id="PR00255">
    <property type="entry name" value="NATPEPTIDER"/>
</dbReference>
<evidence type="ECO:0000256" key="6">
    <source>
        <dbReference type="ARBA" id="ARBA00022729"/>
    </source>
</evidence>
<keyword evidence="8 17" id="KW-1133">Transmembrane helix</keyword>
<dbReference type="SUPFAM" id="SSF53822">
    <property type="entry name" value="Periplasmic binding protein-like I"/>
    <property type="match status" value="1"/>
</dbReference>
<feature type="transmembrane region" description="Helical" evidence="17">
    <location>
        <begin position="487"/>
        <end position="509"/>
    </location>
</feature>
<evidence type="ECO:0000256" key="3">
    <source>
        <dbReference type="ARBA" id="ARBA00012202"/>
    </source>
</evidence>
<dbReference type="PROSITE" id="PS50125">
    <property type="entry name" value="GUANYLATE_CYCLASE_2"/>
    <property type="match status" value="1"/>
</dbReference>
<dbReference type="PANTHER" id="PTHR11920:SF494">
    <property type="entry name" value="ATRIAL NATRIURETIC PEPTIDE RECEPTOR 2"/>
    <property type="match status" value="1"/>
</dbReference>
<keyword evidence="9" id="KW-0342">GTP-binding</keyword>
<dbReference type="CDD" id="cd14042">
    <property type="entry name" value="PK_GC-A_B"/>
    <property type="match status" value="1"/>
</dbReference>
<dbReference type="CDD" id="cd06373">
    <property type="entry name" value="PBP1_NPR-like"/>
    <property type="match status" value="1"/>
</dbReference>
<dbReference type="PROSITE" id="PS50011">
    <property type="entry name" value="PROTEIN_KINASE_DOM"/>
    <property type="match status" value="1"/>
</dbReference>
<keyword evidence="12" id="KW-0325">Glycoprotein</keyword>
<evidence type="ECO:0000256" key="5">
    <source>
        <dbReference type="ARBA" id="ARBA00022692"/>
    </source>
</evidence>
<name>A0ABM1C561_LIMPO</name>
<dbReference type="EC" id="4.6.1.2" evidence="3 16"/>
<evidence type="ECO:0000256" key="10">
    <source>
        <dbReference type="ARBA" id="ARBA00023136"/>
    </source>
</evidence>
<dbReference type="Pfam" id="PF01094">
    <property type="entry name" value="ANF_receptor"/>
    <property type="match status" value="1"/>
</dbReference>
<reference evidence="22" key="1">
    <citation type="submission" date="2025-08" db="UniProtKB">
        <authorList>
            <consortium name="RefSeq"/>
        </authorList>
    </citation>
    <scope>IDENTIFICATION</scope>
    <source>
        <tissue evidence="22">Muscle</tissue>
    </source>
</reference>
<dbReference type="InterPro" id="IPR050401">
    <property type="entry name" value="Cyclic_nucleotide_synthase"/>
</dbReference>
<accession>A0ABM1C561</accession>
<dbReference type="InterPro" id="IPR029787">
    <property type="entry name" value="Nucleotide_cyclase"/>
</dbReference>
<feature type="signal peptide" evidence="18">
    <location>
        <begin position="1"/>
        <end position="20"/>
    </location>
</feature>
<dbReference type="SMART" id="SM00044">
    <property type="entry name" value="CYCc"/>
    <property type="match status" value="1"/>
</dbReference>
<dbReference type="CDD" id="cd07302">
    <property type="entry name" value="CHD"/>
    <property type="match status" value="1"/>
</dbReference>
<dbReference type="InterPro" id="IPR028082">
    <property type="entry name" value="Peripla_BP_I"/>
</dbReference>
<comment type="similarity">
    <text evidence="15">Belongs to the adenylyl cyclase class-4/guanylyl cyclase family.</text>
</comment>
<keyword evidence="5 17" id="KW-0812">Transmembrane</keyword>
<evidence type="ECO:0000256" key="11">
    <source>
        <dbReference type="ARBA" id="ARBA00023170"/>
    </source>
</evidence>
<keyword evidence="11" id="KW-0675">Receptor</keyword>
<evidence type="ECO:0000256" key="2">
    <source>
        <dbReference type="ARBA" id="ARBA00004251"/>
    </source>
</evidence>
<dbReference type="Gene3D" id="1.10.510.10">
    <property type="entry name" value="Transferase(Phosphotransferase) domain 1"/>
    <property type="match status" value="1"/>
</dbReference>
<keyword evidence="13 15" id="KW-0456">Lyase</keyword>
<evidence type="ECO:0000256" key="13">
    <source>
        <dbReference type="ARBA" id="ARBA00023239"/>
    </source>
</evidence>
<dbReference type="InterPro" id="IPR011009">
    <property type="entry name" value="Kinase-like_dom_sf"/>
</dbReference>
<dbReference type="SUPFAM" id="SSF55073">
    <property type="entry name" value="Nucleotide cyclase"/>
    <property type="match status" value="1"/>
</dbReference>
<keyword evidence="6 18" id="KW-0732">Signal</keyword>
<evidence type="ECO:0000259" key="19">
    <source>
        <dbReference type="PROSITE" id="PS50011"/>
    </source>
</evidence>
<dbReference type="Gene3D" id="3.40.50.2300">
    <property type="match status" value="3"/>
</dbReference>
<dbReference type="PROSITE" id="PS00452">
    <property type="entry name" value="GUANYLATE_CYCLASE_1"/>
    <property type="match status" value="1"/>
</dbReference>
<evidence type="ECO:0000256" key="1">
    <source>
        <dbReference type="ARBA" id="ARBA00001436"/>
    </source>
</evidence>
<gene>
    <name evidence="22" type="primary">LOC106478372</name>
</gene>
<sequence length="1081" mass="121889">MTTMTLLCVIIMVVIVTALGASEIENIVMFAKAQPKVAATFRQKALAAAGGTHRTIRLLVLAPEDPTLPYCLSKVLTGVAYAVRKLEAQGAQGPLGGRSLEVYRKNTQCSSKHGPLAAIDSYISGEVDVFLGPLCPYVLAPLARYSVAWNIPLLTAGGQNEIFDKKKPYYNLLTRMNGSYTQIGHIFRKILSRFHWYVMALLFHNFDDKSKGNSNCFFTLGAVYTELEKKAHYKSFDETSPKTNYTSILIHVAKHARVIVMCASPDTVREILLAAEQLNMVDSGEYVFFSIELFISKKESEIPWLRKNDTEERNVQARKAYEALLIVTARKPETPDYAEFSHTVKNTAKTNFGFDYGEEEVNTFVTAFHEAVLLYALALNETLTEGGSITNGSVITQKMWNRTFEGITGNVSIDENGDRNADYSLLDMDPKTGLFHVVANYFGVSKQFVEVPGKKIHWSGGRQGPPPDIPTCGFDGSKCLDNDVPHYMVVSAVLSVLFLVFCIFSFFAYRHFKLEAELASMTWKIKWDDIITTSSNQRKGLGSRKSLTRLSHMSVCSSDTFALTAPNRQVYIRTGYYKGTVVAIKPINKSRIDITRTLLLELKRMKDLQHDHIVRFLGACVDPPHCCLVTEYCPKGSLQDILENEEIKLDWMFRYSLMHDLVKGMAYLHNSDIRTHGNLKSSNCVVDSRFVLKIKDFGLHSFRVYEENVDEASYAYWRRKLWTAPELLRMSNPPPEGTQKGDVYSFAIIAHEVVVRQGCFFLGLMELSPKEIVELVKKNDKPYFRPLLEEDLCDEELAYMIKRCWAEDPAERPDFQNLKSIIRKLNKDNESGNILDNLLSRMEQYATNLESLVEERTADYLEEKRKAEDLLYQLLPKSVASQLIRGEAVTAESFNCVTIYFSDIVGFTTLSAQSTPMEVVNLLNDLYTCFDSVIENFDVYKVETIGDAYMVVSGLPVRNGNKHAQEIARMSLALLNTVKNFEIRHRQGEQLLLRIGIHTGPCVAGVVGLKMPRYCLFGDTVNTASRMESNGKPLMIHISLTTKEVLDQCGGFQMKLRGEVEIKGKGKMTTYWLLGEDSPSN</sequence>
<dbReference type="PANTHER" id="PTHR11920">
    <property type="entry name" value="GUANYLYL CYCLASE"/>
    <property type="match status" value="1"/>
</dbReference>
<keyword evidence="4" id="KW-1003">Cell membrane</keyword>
<comment type="subcellular location">
    <subcellularLocation>
        <location evidence="2">Cell membrane</location>
        <topology evidence="2">Single-pass type I membrane protein</topology>
    </subcellularLocation>
</comment>
<dbReference type="InterPro" id="IPR018297">
    <property type="entry name" value="A/G_cyclase_CS"/>
</dbReference>
<organism evidence="21 22">
    <name type="scientific">Limulus polyphemus</name>
    <name type="common">Atlantic horseshoe crab</name>
    <dbReference type="NCBI Taxonomy" id="6850"/>
    <lineage>
        <taxon>Eukaryota</taxon>
        <taxon>Metazoa</taxon>
        <taxon>Ecdysozoa</taxon>
        <taxon>Arthropoda</taxon>
        <taxon>Chelicerata</taxon>
        <taxon>Merostomata</taxon>
        <taxon>Xiphosura</taxon>
        <taxon>Limulidae</taxon>
        <taxon>Limulus</taxon>
    </lineage>
</organism>
<feature type="domain" description="Guanylate cyclase" evidence="20">
    <location>
        <begin position="898"/>
        <end position="1028"/>
    </location>
</feature>
<dbReference type="InterPro" id="IPR000719">
    <property type="entry name" value="Prot_kinase_dom"/>
</dbReference>